<feature type="domain" description="GGDEF" evidence="2">
    <location>
        <begin position="398"/>
        <end position="526"/>
    </location>
</feature>
<dbReference type="PROSITE" id="PS50887">
    <property type="entry name" value="GGDEF"/>
    <property type="match status" value="1"/>
</dbReference>
<dbReference type="SMART" id="SM00267">
    <property type="entry name" value="GGDEF"/>
    <property type="match status" value="1"/>
</dbReference>
<dbReference type="PANTHER" id="PTHR45138:SF9">
    <property type="entry name" value="DIGUANYLATE CYCLASE DGCM-RELATED"/>
    <property type="match status" value="1"/>
</dbReference>
<dbReference type="Gene3D" id="3.30.450.40">
    <property type="match status" value="1"/>
</dbReference>
<protein>
    <submittedName>
        <fullName evidence="3">Diguanylate cyclase (GGDEF) domain-containing protein</fullName>
    </submittedName>
</protein>
<gene>
    <name evidence="3" type="ORF">SAMN05660690_1622</name>
</gene>
<keyword evidence="1" id="KW-0472">Membrane</keyword>
<accession>A0A1G6LZQ1</accession>
<keyword evidence="4" id="KW-1185">Reference proteome</keyword>
<proteinExistence type="predicted"/>
<feature type="transmembrane region" description="Helical" evidence="1">
    <location>
        <begin position="166"/>
        <end position="188"/>
    </location>
</feature>
<dbReference type="PANTHER" id="PTHR45138">
    <property type="entry name" value="REGULATORY COMPONENTS OF SENSORY TRANSDUCTION SYSTEM"/>
    <property type="match status" value="1"/>
</dbReference>
<dbReference type="Gene3D" id="3.30.70.270">
    <property type="match status" value="1"/>
</dbReference>
<evidence type="ECO:0000313" key="4">
    <source>
        <dbReference type="Proteomes" id="UP000199416"/>
    </source>
</evidence>
<dbReference type="InterPro" id="IPR000160">
    <property type="entry name" value="GGDEF_dom"/>
</dbReference>
<dbReference type="GO" id="GO:0052621">
    <property type="term" value="F:diguanylate cyclase activity"/>
    <property type="evidence" value="ECO:0007669"/>
    <property type="project" value="TreeGrafter"/>
</dbReference>
<dbReference type="STRING" id="1190417.SAMN05660690_1622"/>
<dbReference type="GO" id="GO:0043709">
    <property type="term" value="P:cell adhesion involved in single-species biofilm formation"/>
    <property type="evidence" value="ECO:0007669"/>
    <property type="project" value="TreeGrafter"/>
</dbReference>
<dbReference type="FunFam" id="3.30.70.270:FF:000001">
    <property type="entry name" value="Diguanylate cyclase domain protein"/>
    <property type="match status" value="1"/>
</dbReference>
<feature type="transmembrane region" description="Helical" evidence="1">
    <location>
        <begin position="58"/>
        <end position="75"/>
    </location>
</feature>
<dbReference type="InterPro" id="IPR043128">
    <property type="entry name" value="Rev_trsase/Diguanyl_cyclase"/>
</dbReference>
<dbReference type="InterPro" id="IPR050469">
    <property type="entry name" value="Diguanylate_Cyclase"/>
</dbReference>
<feature type="transmembrane region" description="Helical" evidence="1">
    <location>
        <begin position="82"/>
        <end position="102"/>
    </location>
</feature>
<keyword evidence="1" id="KW-1133">Transmembrane helix</keyword>
<feature type="transmembrane region" description="Helical" evidence="1">
    <location>
        <begin position="108"/>
        <end position="129"/>
    </location>
</feature>
<dbReference type="RefSeq" id="WP_091364953.1">
    <property type="nucleotide sequence ID" value="NZ_FMZF01000002.1"/>
</dbReference>
<dbReference type="Proteomes" id="UP000199416">
    <property type="component" value="Unassembled WGS sequence"/>
</dbReference>
<dbReference type="Pfam" id="PF00990">
    <property type="entry name" value="GGDEF"/>
    <property type="match status" value="1"/>
</dbReference>
<dbReference type="AlphaFoldDB" id="A0A1G6LZQ1"/>
<dbReference type="EMBL" id="FMZF01000002">
    <property type="protein sequence ID" value="SDC48691.1"/>
    <property type="molecule type" value="Genomic_DNA"/>
</dbReference>
<dbReference type="NCBIfam" id="TIGR00254">
    <property type="entry name" value="GGDEF"/>
    <property type="match status" value="1"/>
</dbReference>
<evidence type="ECO:0000259" key="2">
    <source>
        <dbReference type="PROSITE" id="PS50887"/>
    </source>
</evidence>
<organism evidence="3 4">
    <name type="scientific">Geodermatophilus telluris</name>
    <dbReference type="NCBI Taxonomy" id="1190417"/>
    <lineage>
        <taxon>Bacteria</taxon>
        <taxon>Bacillati</taxon>
        <taxon>Actinomycetota</taxon>
        <taxon>Actinomycetes</taxon>
        <taxon>Geodermatophilales</taxon>
        <taxon>Geodermatophilaceae</taxon>
        <taxon>Geodermatophilus</taxon>
    </lineage>
</organism>
<dbReference type="InterPro" id="IPR029787">
    <property type="entry name" value="Nucleotide_cyclase"/>
</dbReference>
<feature type="transmembrane region" description="Helical" evidence="1">
    <location>
        <begin position="27"/>
        <end position="46"/>
    </location>
</feature>
<dbReference type="GO" id="GO:0005886">
    <property type="term" value="C:plasma membrane"/>
    <property type="evidence" value="ECO:0007669"/>
    <property type="project" value="TreeGrafter"/>
</dbReference>
<evidence type="ECO:0000256" key="1">
    <source>
        <dbReference type="SAM" id="Phobius"/>
    </source>
</evidence>
<reference evidence="4" key="1">
    <citation type="submission" date="2016-10" db="EMBL/GenBank/DDBJ databases">
        <authorList>
            <person name="Varghese N."/>
            <person name="Submissions S."/>
        </authorList>
    </citation>
    <scope>NUCLEOTIDE SEQUENCE [LARGE SCALE GENOMIC DNA]</scope>
    <source>
        <strain evidence="4">DSM 45421</strain>
    </source>
</reference>
<name>A0A1G6LZQ1_9ACTN</name>
<dbReference type="OrthoDB" id="23692at2"/>
<keyword evidence="1" id="KW-0812">Transmembrane</keyword>
<sequence length="553" mass="58122">MSSDPGAASSSAPQDLDLLPLADRLRWLLAVRTGLVVALPLAAWPLTRTAQTLPLEYLVLPGVALLAFGLLLQRLSGRGRRWAVLAITVPLILDAVHLGWALYVTGGIGSPVVYVIVLHVLAVSLLGSFRSGLKLALWHSLVVMCVLEGITTGSLPARGVEGFDTITYSVFLTVVWVTAVTTAVLGAVSERELRRRRYDEEALRRLAAALHEAESTTAVAEALLDFTVDAADAAVAAVHCHVPAGNAGPAVDLALRRRGDDEVEVLREVGAPTEGSLLDEVGRRGSTFLAAMTAPDPWVDEVLDGARRVVAIPFGLDGQGSGVLTFTDDARTGSRIQQRRVGVAEQAVAHAATAFARVALLEHLQRSALTDGLTGVSNRRAFDAALDRELSLAARTDAPLAVLIFDLDHFKKLNDTFGHQAGDDVLRGVGAALRTSARLGDVVARYGGEEFAVVMPGAQADDAIAFARRIRTVLAGVEAPRTITASVGIACHRGPGVAAADLLGAADTALYASKAGGRDQARMAGVEGPVSGVEVDDPVVPVQYPWQEPAAAH</sequence>
<dbReference type="CDD" id="cd01949">
    <property type="entry name" value="GGDEF"/>
    <property type="match status" value="1"/>
</dbReference>
<dbReference type="SUPFAM" id="SSF55073">
    <property type="entry name" value="Nucleotide cyclase"/>
    <property type="match status" value="1"/>
</dbReference>
<dbReference type="GO" id="GO:1902201">
    <property type="term" value="P:negative regulation of bacterial-type flagellum-dependent cell motility"/>
    <property type="evidence" value="ECO:0007669"/>
    <property type="project" value="TreeGrafter"/>
</dbReference>
<dbReference type="InterPro" id="IPR029016">
    <property type="entry name" value="GAF-like_dom_sf"/>
</dbReference>
<evidence type="ECO:0000313" key="3">
    <source>
        <dbReference type="EMBL" id="SDC48691.1"/>
    </source>
</evidence>